<accession>T1F7Y5</accession>
<reference evidence="3" key="3">
    <citation type="submission" date="2015-06" db="UniProtKB">
        <authorList>
            <consortium name="EnsemblMetazoa"/>
        </authorList>
    </citation>
    <scope>IDENTIFICATION</scope>
</reference>
<evidence type="ECO:0000313" key="2">
    <source>
        <dbReference type="EMBL" id="ESO02860.1"/>
    </source>
</evidence>
<evidence type="ECO:0000313" key="3">
    <source>
        <dbReference type="EnsemblMetazoa" id="HelroP174297"/>
    </source>
</evidence>
<feature type="region of interest" description="Disordered" evidence="1">
    <location>
        <begin position="415"/>
        <end position="482"/>
    </location>
</feature>
<reference evidence="4" key="1">
    <citation type="submission" date="2012-12" db="EMBL/GenBank/DDBJ databases">
        <authorList>
            <person name="Hellsten U."/>
            <person name="Grimwood J."/>
            <person name="Chapman J.A."/>
            <person name="Shapiro H."/>
            <person name="Aerts A."/>
            <person name="Otillar R.P."/>
            <person name="Terry A.Y."/>
            <person name="Boore J.L."/>
            <person name="Simakov O."/>
            <person name="Marletaz F."/>
            <person name="Cho S.-J."/>
            <person name="Edsinger-Gonzales E."/>
            <person name="Havlak P."/>
            <person name="Kuo D.-H."/>
            <person name="Larsson T."/>
            <person name="Lv J."/>
            <person name="Arendt D."/>
            <person name="Savage R."/>
            <person name="Osoegawa K."/>
            <person name="de Jong P."/>
            <person name="Lindberg D.R."/>
            <person name="Seaver E.C."/>
            <person name="Weisblat D.A."/>
            <person name="Putnam N.H."/>
            <person name="Grigoriev I.V."/>
            <person name="Rokhsar D.S."/>
        </authorList>
    </citation>
    <scope>NUCLEOTIDE SEQUENCE</scope>
</reference>
<evidence type="ECO:0000256" key="1">
    <source>
        <dbReference type="SAM" id="MobiDB-lite"/>
    </source>
</evidence>
<protein>
    <submittedName>
        <fullName evidence="2 3">Uncharacterized protein</fullName>
    </submittedName>
</protein>
<dbReference type="CTD" id="20204934"/>
<dbReference type="EnsemblMetazoa" id="HelroT174297">
    <property type="protein sequence ID" value="HelroP174297"/>
    <property type="gene ID" value="HelroG174297"/>
</dbReference>
<dbReference type="InParanoid" id="T1F7Y5"/>
<organism evidence="3 4">
    <name type="scientific">Helobdella robusta</name>
    <name type="common">Californian leech</name>
    <dbReference type="NCBI Taxonomy" id="6412"/>
    <lineage>
        <taxon>Eukaryota</taxon>
        <taxon>Metazoa</taxon>
        <taxon>Spiralia</taxon>
        <taxon>Lophotrochozoa</taxon>
        <taxon>Annelida</taxon>
        <taxon>Clitellata</taxon>
        <taxon>Hirudinea</taxon>
        <taxon>Rhynchobdellida</taxon>
        <taxon>Glossiphoniidae</taxon>
        <taxon>Helobdella</taxon>
    </lineage>
</organism>
<name>T1F7Y5_HELRO</name>
<feature type="compositionally biased region" description="Basic and acidic residues" evidence="1">
    <location>
        <begin position="426"/>
        <end position="464"/>
    </location>
</feature>
<dbReference type="HOGENOM" id="CLU_522044_0_0_1"/>
<dbReference type="Proteomes" id="UP000015101">
    <property type="component" value="Unassembled WGS sequence"/>
</dbReference>
<gene>
    <name evidence="3" type="primary">20204934</name>
    <name evidence="2" type="ORF">HELRODRAFT_174297</name>
</gene>
<reference evidence="2 4" key="2">
    <citation type="journal article" date="2013" name="Nature">
        <title>Insights into bilaterian evolution from three spiralian genomes.</title>
        <authorList>
            <person name="Simakov O."/>
            <person name="Marletaz F."/>
            <person name="Cho S.J."/>
            <person name="Edsinger-Gonzales E."/>
            <person name="Havlak P."/>
            <person name="Hellsten U."/>
            <person name="Kuo D.H."/>
            <person name="Larsson T."/>
            <person name="Lv J."/>
            <person name="Arendt D."/>
            <person name="Savage R."/>
            <person name="Osoegawa K."/>
            <person name="de Jong P."/>
            <person name="Grimwood J."/>
            <person name="Chapman J.A."/>
            <person name="Shapiro H."/>
            <person name="Aerts A."/>
            <person name="Otillar R.P."/>
            <person name="Terry A.Y."/>
            <person name="Boore J.L."/>
            <person name="Grigoriev I.V."/>
            <person name="Lindberg D.R."/>
            <person name="Seaver E.C."/>
            <person name="Weisblat D.A."/>
            <person name="Putnam N.H."/>
            <person name="Rokhsar D.S."/>
        </authorList>
    </citation>
    <scope>NUCLEOTIDE SEQUENCE</scope>
</reference>
<dbReference type="AlphaFoldDB" id="T1F7Y5"/>
<dbReference type="RefSeq" id="XP_009019074.1">
    <property type="nucleotide sequence ID" value="XM_009020826.1"/>
</dbReference>
<keyword evidence="4" id="KW-1185">Reference proteome</keyword>
<dbReference type="KEGG" id="hro:HELRODRAFT_174297"/>
<dbReference type="EMBL" id="AMQM01004876">
    <property type="status" value="NOT_ANNOTATED_CDS"/>
    <property type="molecule type" value="Genomic_DNA"/>
</dbReference>
<dbReference type="GeneID" id="20204934"/>
<evidence type="ECO:0000313" key="4">
    <source>
        <dbReference type="Proteomes" id="UP000015101"/>
    </source>
</evidence>
<sequence length="522" mass="59217">MGLVLMLEAHKAVRLQFISCPREHCLSVEAMPCGTKSTKSEVLTNHSTRQSDANTLSTHFASMSTDPSYKTPPTKVSTINSHYQHQQITPYSVLHMLHPVQVQTIYQPGFQTIHTLKTLRSHGLRGIKLFDITESLIISRIKYVAPSWCGFATQQQLQQLQFLIKKLIRFNYLPASYPTVTQIFNTLDSRLFKKVENNNHCCSDSVLLLCVGRAKSDKTRRPSENRPVNFYNVKVHLDKVNMSLYIQQGALKMIHSESKYGLICSMNSKNKKPQHGVGDIASIEAITSVLVVTRSKREYLLTKRLIPKTATQESEISLPAYSPTDDVDCDARDTGIARVNCDASDNYDARFNSDARGICDARDNYDARENRKARDNYNARVDVQKNDEKVSKDKLDKLEKDLNKVTTDRIILKSEGQSHQQELEEIEKPKQEHTNEMKEQKYEKNMSEADAQRVPSKDGRKGETVPRIGKGRAKSPPRSTAWCIGYENEKTTQQGELTKSTTIFGFNGGQCYRREAEIRTSS</sequence>
<dbReference type="EMBL" id="KB096716">
    <property type="protein sequence ID" value="ESO02860.1"/>
    <property type="molecule type" value="Genomic_DNA"/>
</dbReference>
<proteinExistence type="predicted"/>